<dbReference type="AlphaFoldDB" id="A0A0A9DRS6"/>
<sequence>MILASKNHLCPPCAIMPAKKSMYSKYLVMTFEYNHLNKHKKLTQICSSGK</sequence>
<proteinExistence type="predicted"/>
<reference evidence="1" key="1">
    <citation type="submission" date="2014-09" db="EMBL/GenBank/DDBJ databases">
        <authorList>
            <person name="Magalhaes I.L.F."/>
            <person name="Oliveira U."/>
            <person name="Santos F.R."/>
            <person name="Vidigal T.H.D.A."/>
            <person name="Brescovit A.D."/>
            <person name="Santos A.J."/>
        </authorList>
    </citation>
    <scope>NUCLEOTIDE SEQUENCE</scope>
    <source>
        <tissue evidence="1">Shoot tissue taken approximately 20 cm above the soil surface</tissue>
    </source>
</reference>
<accession>A0A0A9DRS6</accession>
<protein>
    <submittedName>
        <fullName evidence="1">Uncharacterized protein</fullName>
    </submittedName>
</protein>
<reference evidence="1" key="2">
    <citation type="journal article" date="2015" name="Data Brief">
        <title>Shoot transcriptome of the giant reed, Arundo donax.</title>
        <authorList>
            <person name="Barrero R.A."/>
            <person name="Guerrero F.D."/>
            <person name="Moolhuijzen P."/>
            <person name="Goolsby J.A."/>
            <person name="Tidwell J."/>
            <person name="Bellgard S.E."/>
            <person name="Bellgard M.I."/>
        </authorList>
    </citation>
    <scope>NUCLEOTIDE SEQUENCE</scope>
    <source>
        <tissue evidence="1">Shoot tissue taken approximately 20 cm above the soil surface</tissue>
    </source>
</reference>
<dbReference type="EMBL" id="GBRH01208502">
    <property type="protein sequence ID" value="JAD89393.1"/>
    <property type="molecule type" value="Transcribed_RNA"/>
</dbReference>
<evidence type="ECO:0000313" key="1">
    <source>
        <dbReference type="EMBL" id="JAD89393.1"/>
    </source>
</evidence>
<organism evidence="1">
    <name type="scientific">Arundo donax</name>
    <name type="common">Giant reed</name>
    <name type="synonym">Donax arundinaceus</name>
    <dbReference type="NCBI Taxonomy" id="35708"/>
    <lineage>
        <taxon>Eukaryota</taxon>
        <taxon>Viridiplantae</taxon>
        <taxon>Streptophyta</taxon>
        <taxon>Embryophyta</taxon>
        <taxon>Tracheophyta</taxon>
        <taxon>Spermatophyta</taxon>
        <taxon>Magnoliopsida</taxon>
        <taxon>Liliopsida</taxon>
        <taxon>Poales</taxon>
        <taxon>Poaceae</taxon>
        <taxon>PACMAD clade</taxon>
        <taxon>Arundinoideae</taxon>
        <taxon>Arundineae</taxon>
        <taxon>Arundo</taxon>
    </lineage>
</organism>
<name>A0A0A9DRS6_ARUDO</name>